<gene>
    <name evidence="1" type="ORF">E2636_02740</name>
</gene>
<proteinExistence type="predicted"/>
<accession>A0A4V1ANJ7</accession>
<dbReference type="OrthoDB" id="2942794at2"/>
<protein>
    <recommendedName>
        <fullName evidence="3">DUF2007 domain-containing protein</fullName>
    </recommendedName>
</protein>
<evidence type="ECO:0000313" key="1">
    <source>
        <dbReference type="EMBL" id="QBP43015.1"/>
    </source>
</evidence>
<evidence type="ECO:0000313" key="2">
    <source>
        <dbReference type="Proteomes" id="UP000294292"/>
    </source>
</evidence>
<dbReference type="AlphaFoldDB" id="A0A4V1ANJ7"/>
<organism evidence="1 2">
    <name type="scientific">Paenisporosarcina antarctica</name>
    <dbReference type="NCBI Taxonomy" id="417367"/>
    <lineage>
        <taxon>Bacteria</taxon>
        <taxon>Bacillati</taxon>
        <taxon>Bacillota</taxon>
        <taxon>Bacilli</taxon>
        <taxon>Bacillales</taxon>
        <taxon>Caryophanaceae</taxon>
        <taxon>Paenisporosarcina</taxon>
    </lineage>
</organism>
<dbReference type="Proteomes" id="UP000294292">
    <property type="component" value="Chromosome"/>
</dbReference>
<name>A0A4V1ANJ7_9BACL</name>
<sequence>MLFSKHKCLIYTAFGNEKYYRVVNKLIEYGVSYETVSISRPSLNVNFARNNTTQYDIYVKEEDKHKAQQVIHV</sequence>
<reference evidence="1 2" key="1">
    <citation type="submission" date="2019-03" db="EMBL/GenBank/DDBJ databases">
        <title>Complete genome sequence of Paenisporosarcina antarctica CGMCC 1.6503T.</title>
        <authorList>
            <person name="Rong J.-C."/>
            <person name="Chi N.-Y."/>
            <person name="Zhang Q.-F."/>
        </authorList>
    </citation>
    <scope>NUCLEOTIDE SEQUENCE [LARGE SCALE GENOMIC DNA]</scope>
    <source>
        <strain evidence="1 2">CGMCC 1.6503</strain>
    </source>
</reference>
<evidence type="ECO:0008006" key="3">
    <source>
        <dbReference type="Google" id="ProtNLM"/>
    </source>
</evidence>
<dbReference type="KEGG" id="panc:E2636_02740"/>
<dbReference type="EMBL" id="CP038015">
    <property type="protein sequence ID" value="QBP43015.1"/>
    <property type="molecule type" value="Genomic_DNA"/>
</dbReference>
<keyword evidence="2" id="KW-1185">Reference proteome</keyword>